<name>A0ABW2P1C7_9ACTN</name>
<evidence type="ECO:0000313" key="1">
    <source>
        <dbReference type="EMBL" id="MFC7380911.1"/>
    </source>
</evidence>
<protein>
    <recommendedName>
        <fullName evidence="3">ATP-binding protein</fullName>
    </recommendedName>
</protein>
<sequence>MRAIEIEDWARRVAERVTRGGAVEDSRVELKRDWPDPTKAARRIAGHCNASAGDTVLWIIGLDEDAGVIGASNQDTAPWWAKVKSQFDGQAPTLQDIGMDIDGRDVLALAFETDRAPFVVRNSVYGKQGAGPVEREVPWRDGTSIRSATRADLIRLLLPIEAIPSIEVIHGSAELSKDTDPFPNLDATLVVYAALPMGYSTVLPNHQAQGFIRIGDSSELIDLDVTLRVGRRLDPRFPKREVLKPTVFNGEDQIILEGPGFFQVRGKGFATAAHLHGLGSIEMHVRLRPAGNNLSIAFDATIPPSETTGDHIADWSGLANR</sequence>
<keyword evidence="2" id="KW-1185">Reference proteome</keyword>
<gene>
    <name evidence="1" type="ORF">ACFQSB_01755</name>
</gene>
<organism evidence="1 2">
    <name type="scientific">Sphaerisporangium rhizosphaerae</name>
    <dbReference type="NCBI Taxonomy" id="2269375"/>
    <lineage>
        <taxon>Bacteria</taxon>
        <taxon>Bacillati</taxon>
        <taxon>Actinomycetota</taxon>
        <taxon>Actinomycetes</taxon>
        <taxon>Streptosporangiales</taxon>
        <taxon>Streptosporangiaceae</taxon>
        <taxon>Sphaerisporangium</taxon>
    </lineage>
</organism>
<dbReference type="EMBL" id="JBHTCG010000001">
    <property type="protein sequence ID" value="MFC7380911.1"/>
    <property type="molecule type" value="Genomic_DNA"/>
</dbReference>
<dbReference type="RefSeq" id="WP_380823898.1">
    <property type="nucleotide sequence ID" value="NZ_JBHTCG010000001.1"/>
</dbReference>
<evidence type="ECO:0008006" key="3">
    <source>
        <dbReference type="Google" id="ProtNLM"/>
    </source>
</evidence>
<evidence type="ECO:0000313" key="2">
    <source>
        <dbReference type="Proteomes" id="UP001596496"/>
    </source>
</evidence>
<dbReference type="Proteomes" id="UP001596496">
    <property type="component" value="Unassembled WGS sequence"/>
</dbReference>
<proteinExistence type="predicted"/>
<comment type="caution">
    <text evidence="1">The sequence shown here is derived from an EMBL/GenBank/DDBJ whole genome shotgun (WGS) entry which is preliminary data.</text>
</comment>
<accession>A0ABW2P1C7</accession>
<reference evidence="2" key="1">
    <citation type="journal article" date="2019" name="Int. J. Syst. Evol. Microbiol.">
        <title>The Global Catalogue of Microorganisms (GCM) 10K type strain sequencing project: providing services to taxonomists for standard genome sequencing and annotation.</title>
        <authorList>
            <consortium name="The Broad Institute Genomics Platform"/>
            <consortium name="The Broad Institute Genome Sequencing Center for Infectious Disease"/>
            <person name="Wu L."/>
            <person name="Ma J."/>
        </authorList>
    </citation>
    <scope>NUCLEOTIDE SEQUENCE [LARGE SCALE GENOMIC DNA]</scope>
    <source>
        <strain evidence="2">CECT 7649</strain>
    </source>
</reference>